<dbReference type="Proteomes" id="UP001314200">
    <property type="component" value="Unassembled WGS sequence"/>
</dbReference>
<evidence type="ECO:0000256" key="8">
    <source>
        <dbReference type="SAM" id="Phobius"/>
    </source>
</evidence>
<dbReference type="PROSITE" id="PS50850">
    <property type="entry name" value="MFS"/>
    <property type="match status" value="1"/>
</dbReference>
<dbReference type="Gene3D" id="1.20.1250.20">
    <property type="entry name" value="MFS general substrate transporter like domains"/>
    <property type="match status" value="1"/>
</dbReference>
<evidence type="ECO:0000256" key="1">
    <source>
        <dbReference type="ARBA" id="ARBA00004651"/>
    </source>
</evidence>
<dbReference type="PANTHER" id="PTHR42718">
    <property type="entry name" value="MAJOR FACILITATOR SUPERFAMILY MULTIDRUG TRANSPORTER MFSC"/>
    <property type="match status" value="1"/>
</dbReference>
<comment type="caution">
    <text evidence="10">The sequence shown here is derived from an EMBL/GenBank/DDBJ whole genome shotgun (WGS) entry which is preliminary data.</text>
</comment>
<feature type="transmembrane region" description="Helical" evidence="8">
    <location>
        <begin position="193"/>
        <end position="215"/>
    </location>
</feature>
<comment type="subcellular location">
    <subcellularLocation>
        <location evidence="1">Cell membrane</location>
        <topology evidence="1">Multi-pass membrane protein</topology>
    </subcellularLocation>
</comment>
<keyword evidence="6 8" id="KW-1133">Transmembrane helix</keyword>
<dbReference type="InterPro" id="IPR020846">
    <property type="entry name" value="MFS_dom"/>
</dbReference>
<feature type="domain" description="Major facilitator superfamily (MFS) profile" evidence="9">
    <location>
        <begin position="9"/>
        <end position="399"/>
    </location>
</feature>
<sequence>MEIKKIRNVALILAFGLLAPMLDTTMTNIAINDIGRDLHTTLANVQWIITAYVLAMSIAVPFSGWLTQRFNGKCVFLAAQIFFGLSSVGAALSHDINALILYRSVQGFAAGLIIPLVTTMLVNIAPREHLQKLMMVVMLPIMVGPIFGPIIGALVVEYGNWQWIFWINVPIMIIAAGLNFWKVPDIPAFNKSARIDAFGIALLGLGSAAVIYGLSRAGDLASFNNPDTRLYVIAGLLAFVVYWIWGRYKKDQAVLPLALFKSPVYSATTINLILAGMVTNGPMLILPLYFQQGRSMSVLETGLWLLPQGIGMLLIRPVLLKLLDRIGVRYVVWLALSLALIGMIPFGWINASTNMVIVSTALFVRGLGVGGMIMPLMTTILLGMEKELIPQANIGARIF</sequence>
<feature type="transmembrane region" description="Helical" evidence="8">
    <location>
        <begin position="230"/>
        <end position="248"/>
    </location>
</feature>
<keyword evidence="7 8" id="KW-0472">Membrane</keyword>
<feature type="transmembrane region" description="Helical" evidence="8">
    <location>
        <begin position="133"/>
        <end position="155"/>
    </location>
</feature>
<evidence type="ECO:0000256" key="5">
    <source>
        <dbReference type="ARBA" id="ARBA00022692"/>
    </source>
</evidence>
<feature type="transmembrane region" description="Helical" evidence="8">
    <location>
        <begin position="302"/>
        <end position="323"/>
    </location>
</feature>
<keyword evidence="5 8" id="KW-0812">Transmembrane</keyword>
<feature type="transmembrane region" description="Helical" evidence="8">
    <location>
        <begin position="330"/>
        <end position="349"/>
    </location>
</feature>
<feature type="transmembrane region" description="Helical" evidence="8">
    <location>
        <begin position="161"/>
        <end position="181"/>
    </location>
</feature>
<dbReference type="InterPro" id="IPR004638">
    <property type="entry name" value="EmrB-like"/>
</dbReference>
<dbReference type="Gene3D" id="1.20.1720.10">
    <property type="entry name" value="Multidrug resistance protein D"/>
    <property type="match status" value="1"/>
</dbReference>
<dbReference type="EMBL" id="CAUZLY010000008">
    <property type="protein sequence ID" value="CAK1247274.1"/>
    <property type="molecule type" value="Genomic_DNA"/>
</dbReference>
<dbReference type="InterPro" id="IPR011701">
    <property type="entry name" value="MFS"/>
</dbReference>
<keyword evidence="11" id="KW-1185">Reference proteome</keyword>
<evidence type="ECO:0000256" key="2">
    <source>
        <dbReference type="ARBA" id="ARBA00008537"/>
    </source>
</evidence>
<name>A0ABM9MXL8_9LACO</name>
<dbReference type="InterPro" id="IPR036259">
    <property type="entry name" value="MFS_trans_sf"/>
</dbReference>
<proteinExistence type="inferred from homology"/>
<evidence type="ECO:0000256" key="6">
    <source>
        <dbReference type="ARBA" id="ARBA00022989"/>
    </source>
</evidence>
<evidence type="ECO:0000313" key="11">
    <source>
        <dbReference type="Proteomes" id="UP001314200"/>
    </source>
</evidence>
<evidence type="ECO:0000256" key="7">
    <source>
        <dbReference type="ARBA" id="ARBA00023136"/>
    </source>
</evidence>
<feature type="transmembrane region" description="Helical" evidence="8">
    <location>
        <begin position="355"/>
        <end position="382"/>
    </location>
</feature>
<organism evidence="10 11">
    <name type="scientific">Fructobacillus cardui</name>
    <dbReference type="NCBI Taxonomy" id="2893170"/>
    <lineage>
        <taxon>Bacteria</taxon>
        <taxon>Bacillati</taxon>
        <taxon>Bacillota</taxon>
        <taxon>Bacilli</taxon>
        <taxon>Lactobacillales</taxon>
        <taxon>Lactobacillaceae</taxon>
        <taxon>Fructobacillus</taxon>
    </lineage>
</organism>
<evidence type="ECO:0000259" key="9">
    <source>
        <dbReference type="PROSITE" id="PS50850"/>
    </source>
</evidence>
<comment type="similarity">
    <text evidence="2">Belongs to the major facilitator superfamily. EmrB family.</text>
</comment>
<feature type="transmembrane region" description="Helical" evidence="8">
    <location>
        <begin position="74"/>
        <end position="94"/>
    </location>
</feature>
<dbReference type="NCBIfam" id="TIGR00711">
    <property type="entry name" value="efflux_EmrB"/>
    <property type="match status" value="1"/>
</dbReference>
<dbReference type="Pfam" id="PF07690">
    <property type="entry name" value="MFS_1"/>
    <property type="match status" value="1"/>
</dbReference>
<evidence type="ECO:0000256" key="3">
    <source>
        <dbReference type="ARBA" id="ARBA00022448"/>
    </source>
</evidence>
<feature type="transmembrane region" description="Helical" evidence="8">
    <location>
        <begin position="269"/>
        <end position="290"/>
    </location>
</feature>
<dbReference type="RefSeq" id="WP_338348069.1">
    <property type="nucleotide sequence ID" value="NZ_CAUZLY010000008.1"/>
</dbReference>
<evidence type="ECO:0000313" key="10">
    <source>
        <dbReference type="EMBL" id="CAK1247274.1"/>
    </source>
</evidence>
<dbReference type="SUPFAM" id="SSF103473">
    <property type="entry name" value="MFS general substrate transporter"/>
    <property type="match status" value="1"/>
</dbReference>
<accession>A0ABM9MXL8</accession>
<evidence type="ECO:0000256" key="4">
    <source>
        <dbReference type="ARBA" id="ARBA00022475"/>
    </source>
</evidence>
<reference evidence="10 11" key="1">
    <citation type="submission" date="2023-10" db="EMBL/GenBank/DDBJ databases">
        <authorList>
            <person name="Botero Cardona J."/>
        </authorList>
    </citation>
    <scope>NUCLEOTIDE SEQUENCE [LARGE SCALE GENOMIC DNA]</scope>
    <source>
        <strain evidence="10 11">R-82641</strain>
    </source>
</reference>
<feature type="transmembrane region" description="Helical" evidence="8">
    <location>
        <begin position="100"/>
        <end position="121"/>
    </location>
</feature>
<gene>
    <name evidence="10" type="ORF">R82641_BJNNKPBH_01061</name>
</gene>
<dbReference type="PANTHER" id="PTHR42718:SF9">
    <property type="entry name" value="MAJOR FACILITATOR SUPERFAMILY MULTIDRUG TRANSPORTER MFSC"/>
    <property type="match status" value="1"/>
</dbReference>
<keyword evidence="4" id="KW-1003">Cell membrane</keyword>
<keyword evidence="3" id="KW-0813">Transport</keyword>
<feature type="transmembrane region" description="Helical" evidence="8">
    <location>
        <begin position="43"/>
        <end position="62"/>
    </location>
</feature>
<protein>
    <submittedName>
        <fullName evidence="10">MFS family (AraJ)</fullName>
    </submittedName>
</protein>